<feature type="chain" id="PRO_5017347121" description="Lipoprotein" evidence="1">
    <location>
        <begin position="23"/>
        <end position="191"/>
    </location>
</feature>
<organism evidence="2 3">
    <name type="scientific">Acinetobacter guerrae</name>
    <dbReference type="NCBI Taxonomy" id="1843371"/>
    <lineage>
        <taxon>Bacteria</taxon>
        <taxon>Pseudomonadati</taxon>
        <taxon>Pseudomonadota</taxon>
        <taxon>Gammaproteobacteria</taxon>
        <taxon>Moraxellales</taxon>
        <taxon>Moraxellaceae</taxon>
        <taxon>Acinetobacter</taxon>
    </lineage>
</organism>
<accession>A0A3A8EK11</accession>
<evidence type="ECO:0000256" key="1">
    <source>
        <dbReference type="SAM" id="SignalP"/>
    </source>
</evidence>
<keyword evidence="3" id="KW-1185">Reference proteome</keyword>
<reference evidence="2 3" key="1">
    <citation type="submission" date="2018-09" db="EMBL/GenBank/DDBJ databases">
        <title>The draft genome of Acinetobacter spp. strains.</title>
        <authorList>
            <person name="Qin J."/>
            <person name="Feng Y."/>
            <person name="Zong Z."/>
        </authorList>
    </citation>
    <scope>NUCLEOTIDE SEQUENCE [LARGE SCALE GENOMIC DNA]</scope>
    <source>
        <strain evidence="2 3">WCHAc060096</strain>
    </source>
</reference>
<proteinExistence type="predicted"/>
<protein>
    <recommendedName>
        <fullName evidence="4">Lipoprotein</fullName>
    </recommendedName>
</protein>
<sequence>MKRTFRHSVMLGICSVALSACQSTNTVVDTLRIKQAETGATRANASIYCAGVKHCEFERINTTPIMDANSHRVSSDSLKQGIVRLQGSVFSQHNAMYLSVPADQYELVIRFYPISPDRAETFHVIHQFKSNQQYTFKMYRDRSRHTGGSLLNVSAPEPLCVAMQEGQRTIRRFCRPFDAVTGLGEFVEQKV</sequence>
<dbReference type="AlphaFoldDB" id="A0A3A8EK11"/>
<evidence type="ECO:0000313" key="2">
    <source>
        <dbReference type="EMBL" id="RKG34449.1"/>
    </source>
</evidence>
<evidence type="ECO:0008006" key="4">
    <source>
        <dbReference type="Google" id="ProtNLM"/>
    </source>
</evidence>
<dbReference type="OrthoDB" id="6696509at2"/>
<gene>
    <name evidence="2" type="ORF">D7V21_06770</name>
</gene>
<comment type="caution">
    <text evidence="2">The sequence shown here is derived from an EMBL/GenBank/DDBJ whole genome shotgun (WGS) entry which is preliminary data.</text>
</comment>
<dbReference type="Proteomes" id="UP000269001">
    <property type="component" value="Unassembled WGS sequence"/>
</dbReference>
<dbReference type="RefSeq" id="WP_120369757.1">
    <property type="nucleotide sequence ID" value="NZ_BKYM01000004.1"/>
</dbReference>
<feature type="signal peptide" evidence="1">
    <location>
        <begin position="1"/>
        <end position="22"/>
    </location>
</feature>
<name>A0A3A8EK11_9GAMM</name>
<keyword evidence="1" id="KW-0732">Signal</keyword>
<dbReference type="EMBL" id="RAXU01000006">
    <property type="protein sequence ID" value="RKG34449.1"/>
    <property type="molecule type" value="Genomic_DNA"/>
</dbReference>
<dbReference type="PROSITE" id="PS51257">
    <property type="entry name" value="PROKAR_LIPOPROTEIN"/>
    <property type="match status" value="1"/>
</dbReference>
<evidence type="ECO:0000313" key="3">
    <source>
        <dbReference type="Proteomes" id="UP000269001"/>
    </source>
</evidence>